<proteinExistence type="predicted"/>
<comment type="caution">
    <text evidence="2">The sequence shown here is derived from an EMBL/GenBank/DDBJ whole genome shotgun (WGS) entry which is preliminary data.</text>
</comment>
<dbReference type="Proteomes" id="UP000017842">
    <property type="component" value="Unassembled WGS sequence"/>
</dbReference>
<dbReference type="OrthoDB" id="5572135at2"/>
<evidence type="ECO:0000313" key="3">
    <source>
        <dbReference type="Proteomes" id="UP000017842"/>
    </source>
</evidence>
<accession>V5DZZ5</accession>
<protein>
    <submittedName>
        <fullName evidence="2">PilZ domain-containing protein</fullName>
    </submittedName>
</protein>
<dbReference type="eggNOG" id="ENOG5031N39">
    <property type="taxonomic scope" value="Bacteria"/>
</dbReference>
<dbReference type="Gene3D" id="2.40.10.220">
    <property type="entry name" value="predicted glycosyltransferase like domains"/>
    <property type="match status" value="1"/>
</dbReference>
<dbReference type="STRING" id="1116472.MGMO_44c00190"/>
<dbReference type="RefSeq" id="WP_023494121.1">
    <property type="nucleotide sequence ID" value="NZ_AYLO01000043.1"/>
</dbReference>
<dbReference type="SUPFAM" id="SSF141371">
    <property type="entry name" value="PilZ domain-like"/>
    <property type="match status" value="1"/>
</dbReference>
<organism evidence="2 3">
    <name type="scientific">Methyloglobulus morosus KoM1</name>
    <dbReference type="NCBI Taxonomy" id="1116472"/>
    <lineage>
        <taxon>Bacteria</taxon>
        <taxon>Pseudomonadati</taxon>
        <taxon>Pseudomonadota</taxon>
        <taxon>Gammaproteobacteria</taxon>
        <taxon>Methylococcales</taxon>
        <taxon>Methylococcaceae</taxon>
        <taxon>Methyloglobulus</taxon>
    </lineage>
</organism>
<sequence length="140" mass="16144">MSIPNQPPSTDGKWFNKEIPKPFKSNQRKSTRYIRNDIGITLRKIGLLNLRFLKNRDIPVKLVDISSRGVGVLIATHLRLTFNKKVVLIIRFFDFKEFEVAGTVVRVSPGIVQIYGIKFDHLNNELADYLLKTQTKLSFK</sequence>
<dbReference type="EMBL" id="AYLO01000043">
    <property type="protein sequence ID" value="ESS72871.1"/>
    <property type="molecule type" value="Genomic_DNA"/>
</dbReference>
<dbReference type="InterPro" id="IPR009875">
    <property type="entry name" value="PilZ_domain"/>
</dbReference>
<feature type="domain" description="PilZ" evidence="1">
    <location>
        <begin position="53"/>
        <end position="127"/>
    </location>
</feature>
<evidence type="ECO:0000259" key="1">
    <source>
        <dbReference type="Pfam" id="PF07238"/>
    </source>
</evidence>
<keyword evidence="3" id="KW-1185">Reference proteome</keyword>
<name>V5DZZ5_9GAMM</name>
<dbReference type="GO" id="GO:0035438">
    <property type="term" value="F:cyclic-di-GMP binding"/>
    <property type="evidence" value="ECO:0007669"/>
    <property type="project" value="InterPro"/>
</dbReference>
<gene>
    <name evidence="2" type="ORF">MGMO_44c00190</name>
</gene>
<dbReference type="Pfam" id="PF07238">
    <property type="entry name" value="PilZ"/>
    <property type="match status" value="1"/>
</dbReference>
<evidence type="ECO:0000313" key="2">
    <source>
        <dbReference type="EMBL" id="ESS72871.1"/>
    </source>
</evidence>
<dbReference type="AlphaFoldDB" id="V5DZZ5"/>
<reference evidence="2 3" key="1">
    <citation type="journal article" date="2013" name="Genome Announc.">
        <title>Draft Genome Sequence of the Methanotrophic Gammaproteobacterium Methyloglobulus morosus DSM 22980 Strain KoM1.</title>
        <authorList>
            <person name="Poehlein A."/>
            <person name="Deutzmann J.S."/>
            <person name="Daniel R."/>
            <person name="Simeonova D.D."/>
        </authorList>
    </citation>
    <scope>NUCLEOTIDE SEQUENCE [LARGE SCALE GENOMIC DNA]</scope>
    <source>
        <strain evidence="2 3">KoM1</strain>
    </source>
</reference>